<dbReference type="GO" id="GO:0000466">
    <property type="term" value="P:maturation of 5.8S rRNA from tricistronic rRNA transcript (SSU-rRNA, 5.8S rRNA, LSU-rRNA)"/>
    <property type="evidence" value="ECO:0007669"/>
    <property type="project" value="TreeGrafter"/>
</dbReference>
<sequence>MDEADSKAAASQKLAHFLDKKDLVKALDTTNAELLYTGLKRLRNQLNVRPNSGDPTESALATKALAVIYAYVEESPECTQLFKIWEWQQQNAVSKIEVLIVEVFSKLIHQCNTALHRLNAMKITRTILQNHLTVIYRHLSSGRQNTVQATLRLLTAMNHVHHQTTKEIKDEFNFGLKALSKLRHHRRKEGEAEQTSKVDTRTLYIQFLMAFFVRGDATVKKEMLEIPDLVQKTLNDLSLDSFQLIKQTLGVLLNNIVLDNALSRSIKISFFSTSFLINLLRLYNRTEPEDNSDQSVAEVAHKFFMALCTTPGVGICFQDAAWYPASVVNGSNSVEKTSGDNKQQIFNKTLSQLITHLRPTEHILQQELTVAILAACPELVRLFWQKANVQMEPRLSARWLANMTLLHKVTEIPVPNLYLQHTGLFASHPPPVSTIIENILPSTANRSILSRGLQHSSMLVRYITIVELAAAFQKTEQVIAVMQSAVRTLANDEEESALMTDAVDVSEANLQATKSDPPAQQWATAISLLLAELRRRVPDIGIIISLHNGIQSMSVTEVEEEERIRLNLFNNGILRLIKYYQQFLPQALSESKFDIGKLIPSDFSSVQAGTLIHLLELLLELNDFRWSNKSMDGSSSHLTKLFSLFLTTAHPHIKSLTRQLLTKLLGESILFHHDPSEANLWIEAIPATNYGQPDLTADQIAFLQFLDDCAARCLRTPYKYVDQSSKVAKAVQERVATVEQDVQQSPEDQLSQTLATSTHQDASQQYSPLLMTVLEQFQHVYARETSKNVSRYIALFLQRLMPSLTWNQNRSQAFAIECLQRIQDPSSQDISNILQLSMVQRGQANVDVAEYLAMTMEELVHRDIQSVKESKKPTVDCSQLLELLDDKDRSAFVQGLLSQSAASVSKSFQQVSEYAMKSKTTEECLVDFIQRRFPFAGSLYDIQDVAKSLKSKNKEQESVYAVLLAVPFPALFENTTATSVSNSAVHALLTTVAQGSEGRHLALYANLILQRLSKWIQSDLATAECITVCCTLLTTLLDCSRADETTFTHFKAQLFGNFNLRELYLYVSSDGKTHFKHLDTLDSGTVDLLVSSTKAVSSKTNSRSAAADAIVSSYYVRKTVEKIMHELESMKNVGADALHAKTVLYFSKLASMCHASDLSMLLQSLLSIHRHTKFSTTAAFSSLLSTILKHLTQQGGSTSTIPPESTAALLDLWQEQPSDDLDSIVLDVVRGRLWPNAMVGTVQPLDLTAPGVFDRALDSLQESSLFEDVEHGLVDFILQHLNHKRSLILAALMTASSAFRDRFSAAVQKLSGDDIQTHVEDADFITLLHAYMSRISHRTKGSFQWSSSATAGDRRSVVALRPMLLAELVQQIANVTYSTEESTLVAEVAAMIIALTTKTADEEDVESQWQLLESVPRIGLDTIQILETLLVITDGVSEDRQVMERQDKIARWFEETARQLIVVLDKNGDAEWLEPVCDRLYSVLDDHVQERKLSIDQKVLFELVSFAIEKALDNVQLVRFSAFLAKKYYVETAQNSVLSQILQTLFKHKQFSSLVMATAPTTKYAVPENMASRLAIVQLIYTLTSLEPETCCKAGFVPMLLSCYGASTCVADQLVLAVLRITEAQTAGSISNRAPIWGSGAENTKTSSALFGQAMINESLDLLDPSVMMTSVVHFPVDRALESPAPELTLRDYSEEVIKSRAAPIYDPCFLLPLFGTFMAFGNLLDCRRLIEVNGLGLILVALSSNDENMRLAAFSLLDDFYNILSHATMREKNQLMLLLDALKNSIVDRAEDGMSAPRIPAVVTTFVAHALSALLRPDHFMYPHVNKFCLQRPTIDLEDIPMFYSMFNSSSEQHRKERVWMLRLLATSLKSAEDYRMFRRRHVVDLLVAFFNSQLSEPLSKKIVIEILFNAAAIPKVALQLITQSAFLSWLHTLTAINTMSSENEFSLVPARLLLRAVQSCPKESIRWMNGVWRNQVAGIATSLLRQLSLVSVNSGNLNWALAGLESILEVFAYLESSKSSEEPSPSSMDVDSDTGLHPPSYFTPSHAGLLVQLLFNCEQVMVLSYDHCPVPVPVQKPLQEQKPSRSDPLETLYRIDPVAVKSHSRIVLLGLDLTALHPLVSADQKDVVLARALCYRVDQASELARLRSDQFSR</sequence>
<evidence type="ECO:0000259" key="3">
    <source>
        <dbReference type="Pfam" id="PF16201"/>
    </source>
</evidence>
<dbReference type="GO" id="GO:0005730">
    <property type="term" value="C:nucleolus"/>
    <property type="evidence" value="ECO:0007669"/>
    <property type="project" value="TreeGrafter"/>
</dbReference>
<dbReference type="SUPFAM" id="SSF48371">
    <property type="entry name" value="ARM repeat"/>
    <property type="match status" value="1"/>
</dbReference>
<keyword evidence="6" id="KW-1185">Reference proteome</keyword>
<evidence type="ECO:0000313" key="6">
    <source>
        <dbReference type="Proteomes" id="UP000827284"/>
    </source>
</evidence>
<evidence type="ECO:0000259" key="2">
    <source>
        <dbReference type="Pfam" id="PF11707"/>
    </source>
</evidence>
<feature type="compositionally biased region" description="Polar residues" evidence="1">
    <location>
        <begin position="740"/>
        <end position="757"/>
    </location>
</feature>
<dbReference type="InterPro" id="IPR039844">
    <property type="entry name" value="URB1"/>
</dbReference>
<dbReference type="InterPro" id="IPR011989">
    <property type="entry name" value="ARM-like"/>
</dbReference>
<evidence type="ECO:0000256" key="1">
    <source>
        <dbReference type="SAM" id="MobiDB-lite"/>
    </source>
</evidence>
<dbReference type="GO" id="GO:0000463">
    <property type="term" value="P:maturation of LSU-rRNA from tricistronic rRNA transcript (SSU-rRNA, 5.8S rRNA, LSU-rRNA)"/>
    <property type="evidence" value="ECO:0007669"/>
    <property type="project" value="TreeGrafter"/>
</dbReference>
<accession>A0A9P3H6H6</accession>
<dbReference type="InterPro" id="IPR016024">
    <property type="entry name" value="ARM-type_fold"/>
</dbReference>
<reference evidence="5" key="1">
    <citation type="submission" date="2021-11" db="EMBL/GenBank/DDBJ databases">
        <authorList>
            <person name="Herlambang A."/>
            <person name="Guo Y."/>
            <person name="Takashima Y."/>
            <person name="Nishizawa T."/>
        </authorList>
    </citation>
    <scope>NUCLEOTIDE SEQUENCE</scope>
    <source>
        <strain evidence="5">E1425</strain>
    </source>
</reference>
<proteinExistence type="predicted"/>
<dbReference type="Proteomes" id="UP000827284">
    <property type="component" value="Unassembled WGS sequence"/>
</dbReference>
<dbReference type="Pfam" id="PF16201">
    <property type="entry name" value="NopRA1"/>
    <property type="match status" value="1"/>
</dbReference>
<dbReference type="OrthoDB" id="72892at2759"/>
<feature type="domain" description="URB1 C-terminal" evidence="3">
    <location>
        <begin position="1736"/>
        <end position="1931"/>
    </location>
</feature>
<comment type="caution">
    <text evidence="5">The sequence shown here is derived from an EMBL/GenBank/DDBJ whole genome shotgun (WGS) entry which is preliminary data.</text>
</comment>
<dbReference type="PANTHER" id="PTHR13500">
    <property type="entry name" value="NUCLEOLAR PRERIBOSOMAL-ASSOCIATED PROTEIN 1"/>
    <property type="match status" value="1"/>
</dbReference>
<dbReference type="Pfam" id="PF11707">
    <property type="entry name" value="Npa1"/>
    <property type="match status" value="1"/>
</dbReference>
<dbReference type="InterPro" id="IPR032436">
    <property type="entry name" value="URB1_C"/>
</dbReference>
<dbReference type="InterPro" id="IPR021714">
    <property type="entry name" value="URB1_N"/>
</dbReference>
<name>A0A9P3H6H6_9FUNG</name>
<feature type="region of interest" description="Disordered" evidence="1">
    <location>
        <begin position="738"/>
        <end position="757"/>
    </location>
</feature>
<evidence type="ECO:0000259" key="4">
    <source>
        <dbReference type="Pfam" id="PF26140"/>
    </source>
</evidence>
<reference evidence="5" key="2">
    <citation type="journal article" date="2022" name="Microbiol. Resour. Announc.">
        <title>Whole-Genome Sequence of Entomortierella parvispora E1425, a Mucoromycotan Fungus Associated with Burkholderiaceae-Related Endosymbiotic Bacteria.</title>
        <authorList>
            <person name="Herlambang A."/>
            <person name="Guo Y."/>
            <person name="Takashima Y."/>
            <person name="Narisawa K."/>
            <person name="Ohta H."/>
            <person name="Nishizawa T."/>
        </authorList>
    </citation>
    <scope>NUCLEOTIDE SEQUENCE</scope>
    <source>
        <strain evidence="5">E1425</strain>
    </source>
</reference>
<feature type="domain" description="URB1 central HEAT repeat" evidence="4">
    <location>
        <begin position="623"/>
        <end position="800"/>
    </location>
</feature>
<evidence type="ECO:0000313" key="5">
    <source>
        <dbReference type="EMBL" id="GJJ70936.1"/>
    </source>
</evidence>
<protein>
    <submittedName>
        <fullName evidence="5">Nucleolar pre-ribosomal-associated protein 1</fullName>
    </submittedName>
</protein>
<organism evidence="5 6">
    <name type="scientific">Entomortierella parvispora</name>
    <dbReference type="NCBI Taxonomy" id="205924"/>
    <lineage>
        <taxon>Eukaryota</taxon>
        <taxon>Fungi</taxon>
        <taxon>Fungi incertae sedis</taxon>
        <taxon>Mucoromycota</taxon>
        <taxon>Mortierellomycotina</taxon>
        <taxon>Mortierellomycetes</taxon>
        <taxon>Mortierellales</taxon>
        <taxon>Mortierellaceae</taxon>
        <taxon>Entomortierella</taxon>
    </lineage>
</organism>
<gene>
    <name evidence="5" type="ORF">EMPS_03286</name>
</gene>
<dbReference type="PANTHER" id="PTHR13500:SF0">
    <property type="entry name" value="NUCLEOLAR PRE-RIBOSOMAL-ASSOCIATED PROTEIN 1"/>
    <property type="match status" value="1"/>
</dbReference>
<dbReference type="EMBL" id="BQFW01000004">
    <property type="protein sequence ID" value="GJJ70936.1"/>
    <property type="molecule type" value="Genomic_DNA"/>
</dbReference>
<dbReference type="Pfam" id="PF26140">
    <property type="entry name" value="HEAT_URB1"/>
    <property type="match status" value="1"/>
</dbReference>
<dbReference type="Gene3D" id="1.25.10.10">
    <property type="entry name" value="Leucine-rich Repeat Variant"/>
    <property type="match status" value="1"/>
</dbReference>
<dbReference type="InterPro" id="IPR059018">
    <property type="entry name" value="HEAT_URB1"/>
</dbReference>
<feature type="domain" description="URB1 N-terminal" evidence="2">
    <location>
        <begin position="78"/>
        <end position="402"/>
    </location>
</feature>